<evidence type="ECO:0000313" key="10">
    <source>
        <dbReference type="Proteomes" id="UP000052978"/>
    </source>
</evidence>
<evidence type="ECO:0000256" key="7">
    <source>
        <dbReference type="ARBA" id="ARBA00048366"/>
    </source>
</evidence>
<dbReference type="GO" id="GO:0006450">
    <property type="term" value="P:regulation of translational fidelity"/>
    <property type="evidence" value="ECO:0007669"/>
    <property type="project" value="TreeGrafter"/>
</dbReference>
<comment type="catalytic activity">
    <reaction evidence="7">
        <text>L-threonine + hydrogencarbonate + ATP = L-threonylcarbamoyladenylate + diphosphate + H2O</text>
        <dbReference type="Rhea" id="RHEA:36407"/>
        <dbReference type="ChEBI" id="CHEBI:15377"/>
        <dbReference type="ChEBI" id="CHEBI:17544"/>
        <dbReference type="ChEBI" id="CHEBI:30616"/>
        <dbReference type="ChEBI" id="CHEBI:33019"/>
        <dbReference type="ChEBI" id="CHEBI:57926"/>
        <dbReference type="ChEBI" id="CHEBI:73682"/>
        <dbReference type="EC" id="2.7.7.87"/>
    </reaction>
</comment>
<dbReference type="SUPFAM" id="SSF55821">
    <property type="entry name" value="YrdC/RibB"/>
    <property type="match status" value="1"/>
</dbReference>
<dbReference type="PANTHER" id="PTHR17490">
    <property type="entry name" value="SUA5"/>
    <property type="match status" value="1"/>
</dbReference>
<dbReference type="PANTHER" id="PTHR17490:SF10">
    <property type="entry name" value="THREONYLCARBAMOYL-AMP SYNTHASE"/>
    <property type="match status" value="1"/>
</dbReference>
<evidence type="ECO:0000256" key="4">
    <source>
        <dbReference type="ARBA" id="ARBA00015492"/>
    </source>
</evidence>
<dbReference type="Gene3D" id="3.90.870.10">
    <property type="entry name" value="DHBP synthase"/>
    <property type="match status" value="1"/>
</dbReference>
<dbReference type="AlphaFoldDB" id="S7PZL0"/>
<dbReference type="GO" id="GO:0005737">
    <property type="term" value="C:cytoplasm"/>
    <property type="evidence" value="ECO:0007669"/>
    <property type="project" value="UniProtKB-SubCell"/>
</dbReference>
<protein>
    <recommendedName>
        <fullName evidence="4">Threonylcarbamoyl-AMP synthase</fullName>
        <ecNumber evidence="3">2.7.7.87</ecNumber>
    </recommendedName>
</protein>
<dbReference type="GO" id="GO:0003725">
    <property type="term" value="F:double-stranded RNA binding"/>
    <property type="evidence" value="ECO:0007669"/>
    <property type="project" value="InterPro"/>
</dbReference>
<name>S7PZL0_MYOBR</name>
<evidence type="ECO:0000256" key="5">
    <source>
        <dbReference type="ARBA" id="ARBA00022490"/>
    </source>
</evidence>
<evidence type="ECO:0000259" key="8">
    <source>
        <dbReference type="PROSITE" id="PS51163"/>
    </source>
</evidence>
<dbReference type="PROSITE" id="PS51163">
    <property type="entry name" value="YRDC"/>
    <property type="match status" value="1"/>
</dbReference>
<comment type="similarity">
    <text evidence="2">Belongs to the SUA5 family.</text>
</comment>
<feature type="domain" description="YrdC-like" evidence="8">
    <location>
        <begin position="1"/>
        <end position="104"/>
    </location>
</feature>
<dbReference type="EC" id="2.7.7.87" evidence="3"/>
<evidence type="ECO:0000256" key="3">
    <source>
        <dbReference type="ARBA" id="ARBA00012584"/>
    </source>
</evidence>
<proteinExistence type="inferred from homology"/>
<keyword evidence="5" id="KW-0963">Cytoplasm</keyword>
<evidence type="ECO:0000256" key="2">
    <source>
        <dbReference type="ARBA" id="ARBA00007663"/>
    </source>
</evidence>
<dbReference type="Proteomes" id="UP000052978">
    <property type="component" value="Unassembled WGS sequence"/>
</dbReference>
<sequence>MARSEELSKDLNPFTPVGIRIPGQVSMQDLAQMCGGPLALTSADLSSQASSLSVEEFQDLWPQLPLVIDGGPIGGGKSRECRLGSTVGDLSVPGKFGIIRPGCALGNTTAVLQRKYAAPSQGSCC</sequence>
<organism evidence="9 10">
    <name type="scientific">Myotis brandtii</name>
    <name type="common">Brandt's bat</name>
    <dbReference type="NCBI Taxonomy" id="109478"/>
    <lineage>
        <taxon>Eukaryota</taxon>
        <taxon>Metazoa</taxon>
        <taxon>Chordata</taxon>
        <taxon>Craniata</taxon>
        <taxon>Vertebrata</taxon>
        <taxon>Euteleostomi</taxon>
        <taxon>Mammalia</taxon>
        <taxon>Eutheria</taxon>
        <taxon>Laurasiatheria</taxon>
        <taxon>Chiroptera</taxon>
        <taxon>Yangochiroptera</taxon>
        <taxon>Vespertilionidae</taxon>
        <taxon>Myotis</taxon>
    </lineage>
</organism>
<keyword evidence="10" id="KW-1185">Reference proteome</keyword>
<keyword evidence="6" id="KW-0808">Transferase</keyword>
<evidence type="ECO:0000313" key="9">
    <source>
        <dbReference type="EMBL" id="EPQ16398.1"/>
    </source>
</evidence>
<dbReference type="EMBL" id="KE164256">
    <property type="protein sequence ID" value="EPQ16398.1"/>
    <property type="molecule type" value="Genomic_DNA"/>
</dbReference>
<dbReference type="eggNOG" id="KOG3051">
    <property type="taxonomic scope" value="Eukaryota"/>
</dbReference>
<reference evidence="9 10" key="1">
    <citation type="journal article" date="2013" name="Nat. Commun.">
        <title>Genome analysis reveals insights into physiology and longevity of the Brandt's bat Myotis brandtii.</title>
        <authorList>
            <person name="Seim I."/>
            <person name="Fang X."/>
            <person name="Xiong Z."/>
            <person name="Lobanov A.V."/>
            <person name="Huang Z."/>
            <person name="Ma S."/>
            <person name="Feng Y."/>
            <person name="Turanov A.A."/>
            <person name="Zhu Y."/>
            <person name="Lenz T.L."/>
            <person name="Gerashchenko M.V."/>
            <person name="Fan D."/>
            <person name="Hee Yim S."/>
            <person name="Yao X."/>
            <person name="Jordan D."/>
            <person name="Xiong Y."/>
            <person name="Ma Y."/>
            <person name="Lyapunov A.N."/>
            <person name="Chen G."/>
            <person name="Kulakova O.I."/>
            <person name="Sun Y."/>
            <person name="Lee S.G."/>
            <person name="Bronson R.T."/>
            <person name="Moskalev A.A."/>
            <person name="Sunyaev S.R."/>
            <person name="Zhang G."/>
            <person name="Krogh A."/>
            <person name="Wang J."/>
            <person name="Gladyshev V.N."/>
        </authorList>
    </citation>
    <scope>NUCLEOTIDE SEQUENCE [LARGE SCALE GENOMIC DNA]</scope>
</reference>
<comment type="subcellular location">
    <subcellularLocation>
        <location evidence="1">Cytoplasm</location>
    </subcellularLocation>
</comment>
<dbReference type="InterPro" id="IPR006070">
    <property type="entry name" value="Sua5-like_dom"/>
</dbReference>
<gene>
    <name evidence="9" type="ORF">D623_10018049</name>
</gene>
<dbReference type="Pfam" id="PF01300">
    <property type="entry name" value="Sua5_yciO_yrdC"/>
    <property type="match status" value="1"/>
</dbReference>
<dbReference type="GO" id="GO:0000049">
    <property type="term" value="F:tRNA binding"/>
    <property type="evidence" value="ECO:0007669"/>
    <property type="project" value="TreeGrafter"/>
</dbReference>
<evidence type="ECO:0000256" key="6">
    <source>
        <dbReference type="ARBA" id="ARBA00022679"/>
    </source>
</evidence>
<dbReference type="InterPro" id="IPR017945">
    <property type="entry name" value="DHBP_synth_RibB-like_a/b_dom"/>
</dbReference>
<evidence type="ECO:0000256" key="1">
    <source>
        <dbReference type="ARBA" id="ARBA00004496"/>
    </source>
</evidence>
<dbReference type="GO" id="GO:0061710">
    <property type="term" value="F:L-threonylcarbamoyladenylate synthase"/>
    <property type="evidence" value="ECO:0007669"/>
    <property type="project" value="UniProtKB-EC"/>
</dbReference>
<accession>S7PZL0</accession>
<dbReference type="InterPro" id="IPR050156">
    <property type="entry name" value="TC-AMP_synthase_SUA5"/>
</dbReference>